<feature type="transmembrane region" description="Helical" evidence="5">
    <location>
        <begin position="113"/>
        <end position="133"/>
    </location>
</feature>
<gene>
    <name evidence="7" type="ORF">FRY97_14990</name>
</gene>
<evidence type="ECO:0000256" key="1">
    <source>
        <dbReference type="ARBA" id="ARBA00004141"/>
    </source>
</evidence>
<keyword evidence="8" id="KW-1185">Reference proteome</keyword>
<comment type="caution">
    <text evidence="7">The sequence shown here is derived from an EMBL/GenBank/DDBJ whole genome shotgun (WGS) entry which is preliminary data.</text>
</comment>
<dbReference type="Pfam" id="PF00916">
    <property type="entry name" value="Sulfate_transp"/>
    <property type="match status" value="1"/>
</dbReference>
<dbReference type="PANTHER" id="PTHR11814">
    <property type="entry name" value="SULFATE TRANSPORTER"/>
    <property type="match status" value="1"/>
</dbReference>
<feature type="domain" description="SLC26A/SulP transporter" evidence="6">
    <location>
        <begin position="14"/>
        <end position="385"/>
    </location>
</feature>
<feature type="transmembrane region" description="Helical" evidence="5">
    <location>
        <begin position="16"/>
        <end position="35"/>
    </location>
</feature>
<feature type="transmembrane region" description="Helical" evidence="5">
    <location>
        <begin position="171"/>
        <end position="189"/>
    </location>
</feature>
<evidence type="ECO:0000256" key="5">
    <source>
        <dbReference type="SAM" id="Phobius"/>
    </source>
</evidence>
<evidence type="ECO:0000256" key="3">
    <source>
        <dbReference type="ARBA" id="ARBA00022989"/>
    </source>
</evidence>
<feature type="transmembrane region" description="Helical" evidence="5">
    <location>
        <begin position="41"/>
        <end position="58"/>
    </location>
</feature>
<feature type="transmembrane region" description="Helical" evidence="5">
    <location>
        <begin position="201"/>
        <end position="220"/>
    </location>
</feature>
<keyword evidence="3 5" id="KW-1133">Transmembrane helix</keyword>
<evidence type="ECO:0000313" key="7">
    <source>
        <dbReference type="EMBL" id="TXB62244.1"/>
    </source>
</evidence>
<dbReference type="RefSeq" id="WP_147168372.1">
    <property type="nucleotide sequence ID" value="NZ_VOOR01000033.1"/>
</dbReference>
<organism evidence="7 8">
    <name type="scientific">Phaeodactylibacter luteus</name>
    <dbReference type="NCBI Taxonomy" id="1564516"/>
    <lineage>
        <taxon>Bacteria</taxon>
        <taxon>Pseudomonadati</taxon>
        <taxon>Bacteroidota</taxon>
        <taxon>Saprospiria</taxon>
        <taxon>Saprospirales</taxon>
        <taxon>Haliscomenobacteraceae</taxon>
        <taxon>Phaeodactylibacter</taxon>
    </lineage>
</organism>
<evidence type="ECO:0000313" key="8">
    <source>
        <dbReference type="Proteomes" id="UP000321580"/>
    </source>
</evidence>
<dbReference type="GO" id="GO:0055085">
    <property type="term" value="P:transmembrane transport"/>
    <property type="evidence" value="ECO:0007669"/>
    <property type="project" value="InterPro"/>
</dbReference>
<accession>A0A5C6RJX2</accession>
<feature type="transmembrane region" description="Helical" evidence="5">
    <location>
        <begin position="306"/>
        <end position="328"/>
    </location>
</feature>
<evidence type="ECO:0000256" key="4">
    <source>
        <dbReference type="ARBA" id="ARBA00023136"/>
    </source>
</evidence>
<dbReference type="InterPro" id="IPR011547">
    <property type="entry name" value="SLC26A/SulP_dom"/>
</dbReference>
<feature type="transmembrane region" description="Helical" evidence="5">
    <location>
        <begin position="394"/>
        <end position="425"/>
    </location>
</feature>
<keyword evidence="4 5" id="KW-0472">Membrane</keyword>
<dbReference type="OrthoDB" id="9769739at2"/>
<feature type="transmembrane region" description="Helical" evidence="5">
    <location>
        <begin position="340"/>
        <end position="373"/>
    </location>
</feature>
<comment type="subcellular location">
    <subcellularLocation>
        <location evidence="1">Membrane</location>
        <topology evidence="1">Multi-pass membrane protein</topology>
    </subcellularLocation>
</comment>
<evidence type="ECO:0000259" key="6">
    <source>
        <dbReference type="Pfam" id="PF00916"/>
    </source>
</evidence>
<sequence>MKESYAEYVKHYSKDLPASLVVFLVALPLCLGIALASGAPLFSGLISGIIGGIVVGALSGSHTSVSGPAAGLTVIVFSAIAELGSFELFLAAVVLGGALQLLLGFAKAGIIGLYFPSSVIKGMLAAIGLILILKQLPHFLGVDMEAFGEMAFADGEGGNTFTHFFYALQHIQPGAAIIGFLSLGILILWEQPVIKQQKALGILPGALLAVLAGVGLHLLFRSIKPEWAPNSEMLVNLPVLHDMEAIKTALSFPDWSGLANPLVWKTAVVIAIVASLETLLSIEAVDKLDPLKRHTPKNRELRAQGVGNMLAGLIGGLPMTGVIVRSSANLASGAKTKMSAVYHGVLLLTSVMLIPGLMGYIPLASLAAVLLIVGYKLSKPSLYRQQFRVGYNQFLPFIVTIAAILLTDLLTGILIGMAVGIFFILRANYQTPYHYHGEEEDEAQPGKRIKILLSEHVSFINKASLQTTLDHLPDGAFVTIDGSRSTEIDPDALELIYDFQTNAKERGITLELIQIPAPTGAGGH</sequence>
<reference evidence="7 8" key="1">
    <citation type="submission" date="2019-08" db="EMBL/GenBank/DDBJ databases">
        <title>Genome of Phaeodactylibacter luteus.</title>
        <authorList>
            <person name="Bowman J.P."/>
        </authorList>
    </citation>
    <scope>NUCLEOTIDE SEQUENCE [LARGE SCALE GENOMIC DNA]</scope>
    <source>
        <strain evidence="7 8">KCTC 42180</strain>
    </source>
</reference>
<dbReference type="EMBL" id="VOOR01000033">
    <property type="protein sequence ID" value="TXB62244.1"/>
    <property type="molecule type" value="Genomic_DNA"/>
</dbReference>
<feature type="transmembrane region" description="Helical" evidence="5">
    <location>
        <begin position="262"/>
        <end position="285"/>
    </location>
</feature>
<dbReference type="Proteomes" id="UP000321580">
    <property type="component" value="Unassembled WGS sequence"/>
</dbReference>
<dbReference type="GO" id="GO:0016020">
    <property type="term" value="C:membrane"/>
    <property type="evidence" value="ECO:0007669"/>
    <property type="project" value="UniProtKB-SubCell"/>
</dbReference>
<name>A0A5C6RJX2_9BACT</name>
<dbReference type="AlphaFoldDB" id="A0A5C6RJX2"/>
<protein>
    <submittedName>
        <fullName evidence="7">SulP family inorganic anion transporter</fullName>
    </submittedName>
</protein>
<proteinExistence type="predicted"/>
<evidence type="ECO:0000256" key="2">
    <source>
        <dbReference type="ARBA" id="ARBA00022692"/>
    </source>
</evidence>
<keyword evidence="2 5" id="KW-0812">Transmembrane</keyword>
<dbReference type="InterPro" id="IPR001902">
    <property type="entry name" value="SLC26A/SulP_fam"/>
</dbReference>
<feature type="transmembrane region" description="Helical" evidence="5">
    <location>
        <begin position="89"/>
        <end position="106"/>
    </location>
</feature>